<reference evidence="1" key="1">
    <citation type="submission" date="2014-09" db="EMBL/GenBank/DDBJ databases">
        <authorList>
            <person name="Magalhaes I.L.F."/>
            <person name="Oliveira U."/>
            <person name="Santos F.R."/>
            <person name="Vidigal T.H.D.A."/>
            <person name="Brescovit A.D."/>
            <person name="Santos A.J."/>
        </authorList>
    </citation>
    <scope>NUCLEOTIDE SEQUENCE</scope>
    <source>
        <tissue evidence="1">Shoot tissue taken approximately 20 cm above the soil surface</tissue>
    </source>
</reference>
<evidence type="ECO:0000313" key="1">
    <source>
        <dbReference type="EMBL" id="JAD28174.1"/>
    </source>
</evidence>
<proteinExistence type="predicted"/>
<dbReference type="EMBL" id="GBRH01269721">
    <property type="protein sequence ID" value="JAD28174.1"/>
    <property type="molecule type" value="Transcribed_RNA"/>
</dbReference>
<dbReference type="AlphaFoldDB" id="A0A0A8YNB0"/>
<organism evidence="1">
    <name type="scientific">Arundo donax</name>
    <name type="common">Giant reed</name>
    <name type="synonym">Donax arundinaceus</name>
    <dbReference type="NCBI Taxonomy" id="35708"/>
    <lineage>
        <taxon>Eukaryota</taxon>
        <taxon>Viridiplantae</taxon>
        <taxon>Streptophyta</taxon>
        <taxon>Embryophyta</taxon>
        <taxon>Tracheophyta</taxon>
        <taxon>Spermatophyta</taxon>
        <taxon>Magnoliopsida</taxon>
        <taxon>Liliopsida</taxon>
        <taxon>Poales</taxon>
        <taxon>Poaceae</taxon>
        <taxon>PACMAD clade</taxon>
        <taxon>Arundinoideae</taxon>
        <taxon>Arundineae</taxon>
        <taxon>Arundo</taxon>
    </lineage>
</organism>
<protein>
    <submittedName>
        <fullName evidence="1">Uncharacterized protein</fullName>
    </submittedName>
</protein>
<accession>A0A0A8YNB0</accession>
<name>A0A0A8YNB0_ARUDO</name>
<reference evidence="1" key="2">
    <citation type="journal article" date="2015" name="Data Brief">
        <title>Shoot transcriptome of the giant reed, Arundo donax.</title>
        <authorList>
            <person name="Barrero R.A."/>
            <person name="Guerrero F.D."/>
            <person name="Moolhuijzen P."/>
            <person name="Goolsby J.A."/>
            <person name="Tidwell J."/>
            <person name="Bellgard S.E."/>
            <person name="Bellgard M.I."/>
        </authorList>
    </citation>
    <scope>NUCLEOTIDE SEQUENCE</scope>
    <source>
        <tissue evidence="1">Shoot tissue taken approximately 20 cm above the soil surface</tissue>
    </source>
</reference>
<sequence length="41" mass="4784">MCNFILLFCGFMCFVCSYLFRGEFNVLFAGTRMLHGRCTPH</sequence>